<accession>A0A5C6RQU3</accession>
<dbReference type="EMBL" id="VOOS01000004">
    <property type="protein sequence ID" value="TXB64638.1"/>
    <property type="molecule type" value="Genomic_DNA"/>
</dbReference>
<dbReference type="AlphaFoldDB" id="A0A5C6RQU3"/>
<evidence type="ECO:0000313" key="2">
    <source>
        <dbReference type="Proteomes" id="UP000321721"/>
    </source>
</evidence>
<gene>
    <name evidence="1" type="ORF">FRY74_09305</name>
</gene>
<evidence type="ECO:0000313" key="1">
    <source>
        <dbReference type="EMBL" id="TXB64638.1"/>
    </source>
</evidence>
<dbReference type="OrthoDB" id="1119203at2"/>
<dbReference type="Proteomes" id="UP000321721">
    <property type="component" value="Unassembled WGS sequence"/>
</dbReference>
<proteinExistence type="predicted"/>
<protein>
    <submittedName>
        <fullName evidence="1">Uncharacterized protein</fullName>
    </submittedName>
</protein>
<comment type="caution">
    <text evidence="1">The sequence shown here is derived from an EMBL/GenBank/DDBJ whole genome shotgun (WGS) entry which is preliminary data.</text>
</comment>
<dbReference type="RefSeq" id="WP_147100806.1">
    <property type="nucleotide sequence ID" value="NZ_VOOS01000004.1"/>
</dbReference>
<name>A0A5C6RQU3_9FLAO</name>
<reference evidence="1 2" key="1">
    <citation type="submission" date="2019-08" db="EMBL/GenBank/DDBJ databases">
        <title>Genome of Vicingus serpentipes NCIMB 15042.</title>
        <authorList>
            <person name="Bowman J.P."/>
        </authorList>
    </citation>
    <scope>NUCLEOTIDE SEQUENCE [LARGE SCALE GENOMIC DNA]</scope>
    <source>
        <strain evidence="1 2">NCIMB 15042</strain>
    </source>
</reference>
<keyword evidence="2" id="KW-1185">Reference proteome</keyword>
<organism evidence="1 2">
    <name type="scientific">Vicingus serpentipes</name>
    <dbReference type="NCBI Taxonomy" id="1926625"/>
    <lineage>
        <taxon>Bacteria</taxon>
        <taxon>Pseudomonadati</taxon>
        <taxon>Bacteroidota</taxon>
        <taxon>Flavobacteriia</taxon>
        <taxon>Flavobacteriales</taxon>
        <taxon>Vicingaceae</taxon>
        <taxon>Vicingus</taxon>
    </lineage>
</organism>
<sequence>MKSLNKNLFRTVLAALFITISISGYSQCKNFTKKEGFPALAPYTHNGQLTSAKFIPGDEAELEMTFNGGNDYRVLIASQEMIGDVELKVLDKTRKVLFTSKPGQKNPHWDFRVKNTQQLIIQVKVAEMKAVSNNIVPEGCISILTGFRDSSAAEKMLKLSK</sequence>